<name>A0ABW4NYN7_9NOCA</name>
<dbReference type="Gene3D" id="3.10.450.50">
    <property type="match status" value="1"/>
</dbReference>
<organism evidence="2 3">
    <name type="scientific">Rhodococcus gannanensis</name>
    <dbReference type="NCBI Taxonomy" id="1960308"/>
    <lineage>
        <taxon>Bacteria</taxon>
        <taxon>Bacillati</taxon>
        <taxon>Actinomycetota</taxon>
        <taxon>Actinomycetes</taxon>
        <taxon>Mycobacteriales</taxon>
        <taxon>Nocardiaceae</taxon>
        <taxon>Rhodococcus</taxon>
    </lineage>
</organism>
<dbReference type="InterPro" id="IPR032710">
    <property type="entry name" value="NTF2-like_dom_sf"/>
</dbReference>
<feature type="domain" description="SnoaL-like" evidence="1">
    <location>
        <begin position="5"/>
        <end position="131"/>
    </location>
</feature>
<sequence>MDLRTIADRIEITDLLTRYAHAVDTKDWALYRTVFTADAAIDYSTTGGPAGSLEEVVEQLTPMLDLFVRTQHYVSNIAVDLDGDTASVRAMFFNPMILSEAKDGAPAKQFFCGGWYNHELVRTEDGWRSRKLYEESAWFDGLDRLA</sequence>
<dbReference type="InterPro" id="IPR037401">
    <property type="entry name" value="SnoaL-like"/>
</dbReference>
<evidence type="ECO:0000259" key="1">
    <source>
        <dbReference type="Pfam" id="PF13577"/>
    </source>
</evidence>
<keyword evidence="3" id="KW-1185">Reference proteome</keyword>
<accession>A0ABW4NYN7</accession>
<gene>
    <name evidence="2" type="ORF">ACFSJG_01535</name>
</gene>
<dbReference type="SUPFAM" id="SSF54427">
    <property type="entry name" value="NTF2-like"/>
    <property type="match status" value="1"/>
</dbReference>
<dbReference type="EMBL" id="JBHUFB010000002">
    <property type="protein sequence ID" value="MFD1810882.1"/>
    <property type="molecule type" value="Genomic_DNA"/>
</dbReference>
<proteinExistence type="predicted"/>
<evidence type="ECO:0000313" key="2">
    <source>
        <dbReference type="EMBL" id="MFD1810882.1"/>
    </source>
</evidence>
<dbReference type="Proteomes" id="UP001597286">
    <property type="component" value="Unassembled WGS sequence"/>
</dbReference>
<dbReference type="Pfam" id="PF13577">
    <property type="entry name" value="SnoaL_4"/>
    <property type="match status" value="1"/>
</dbReference>
<comment type="caution">
    <text evidence="2">The sequence shown here is derived from an EMBL/GenBank/DDBJ whole genome shotgun (WGS) entry which is preliminary data.</text>
</comment>
<protein>
    <submittedName>
        <fullName evidence="2">Nuclear transport factor 2 family protein</fullName>
    </submittedName>
</protein>
<dbReference type="RefSeq" id="WP_378483439.1">
    <property type="nucleotide sequence ID" value="NZ_JBHUFB010000002.1"/>
</dbReference>
<reference evidence="3" key="1">
    <citation type="journal article" date="2019" name="Int. J. Syst. Evol. Microbiol.">
        <title>The Global Catalogue of Microorganisms (GCM) 10K type strain sequencing project: providing services to taxonomists for standard genome sequencing and annotation.</title>
        <authorList>
            <consortium name="The Broad Institute Genomics Platform"/>
            <consortium name="The Broad Institute Genome Sequencing Center for Infectious Disease"/>
            <person name="Wu L."/>
            <person name="Ma J."/>
        </authorList>
    </citation>
    <scope>NUCLEOTIDE SEQUENCE [LARGE SCALE GENOMIC DNA]</scope>
    <source>
        <strain evidence="3">DT72</strain>
    </source>
</reference>
<evidence type="ECO:0000313" key="3">
    <source>
        <dbReference type="Proteomes" id="UP001597286"/>
    </source>
</evidence>